<evidence type="ECO:0000313" key="9">
    <source>
        <dbReference type="EMBL" id="SCW02276.1"/>
    </source>
</evidence>
<evidence type="ECO:0000256" key="7">
    <source>
        <dbReference type="ARBA" id="ARBA00029995"/>
    </source>
</evidence>
<protein>
    <recommendedName>
        <fullName evidence="4">Biogenesis of lysosome-related organelles complex 1 subunit CNL1</fullName>
    </recommendedName>
    <alternativeName>
        <fullName evidence="7">CNO-like protein 1</fullName>
    </alternativeName>
</protein>
<reference evidence="10" key="1">
    <citation type="submission" date="2016-03" db="EMBL/GenBank/DDBJ databases">
        <authorList>
            <person name="Devillers H."/>
        </authorList>
    </citation>
    <scope>NUCLEOTIDE SEQUENCE [LARGE SCALE GENOMIC DNA]</scope>
</reference>
<evidence type="ECO:0000256" key="2">
    <source>
        <dbReference type="ARBA" id="ARBA00004496"/>
    </source>
</evidence>
<evidence type="ECO:0000256" key="1">
    <source>
        <dbReference type="ARBA" id="ARBA00003807"/>
    </source>
</evidence>
<dbReference type="EMBL" id="LT598490">
    <property type="protein sequence ID" value="SCW02276.1"/>
    <property type="molecule type" value="Genomic_DNA"/>
</dbReference>
<dbReference type="PANTHER" id="PTHR39145:SF1">
    <property type="entry name" value="BIOGENESIS OF LYSOSOME-RELATED ORGANELLES COMPLEX 1 SUBUNIT CNL1"/>
    <property type="match status" value="1"/>
</dbReference>
<evidence type="ECO:0000313" key="10">
    <source>
        <dbReference type="Proteomes" id="UP000190831"/>
    </source>
</evidence>
<accession>A0A1G4MEI9</accession>
<dbReference type="GO" id="GO:0007032">
    <property type="term" value="P:endosome organization"/>
    <property type="evidence" value="ECO:0007669"/>
    <property type="project" value="TreeGrafter"/>
</dbReference>
<sequence>MSDEPENVASEEEPCDPFKIDRLTVHYDYLLYKIQDYVSSIHLHTTEICKRQNELVTKEVIEGIIDENIAELQKLLVQCEELESSFDMLDQIDVIVQTFKQRIEDVVKEHKSLKKKDRWSTTKLFFPGPSQSSFADT</sequence>
<evidence type="ECO:0000256" key="4">
    <source>
        <dbReference type="ARBA" id="ARBA00014971"/>
    </source>
</evidence>
<keyword evidence="10" id="KW-1185">Reference proteome</keyword>
<dbReference type="GO" id="GO:0005737">
    <property type="term" value="C:cytoplasm"/>
    <property type="evidence" value="ECO:0007669"/>
    <property type="project" value="UniProtKB-SubCell"/>
</dbReference>
<comment type="function">
    <text evidence="1">Component of the biogenesis of lysosome-related organelles complex-1 (BLOC-1), a complex that is involved in endosomal cargo sorting.</text>
</comment>
<gene>
    <name evidence="9" type="ORF">LAFE_0F02872G</name>
</gene>
<dbReference type="CDD" id="cd24144">
    <property type="entry name" value="BLOC1_CNL1"/>
    <property type="match status" value="1"/>
</dbReference>
<dbReference type="OMA" id="HFDMLDQ"/>
<feature type="coiled-coil region" evidence="8">
    <location>
        <begin position="65"/>
        <end position="116"/>
    </location>
</feature>
<comment type="subcellular location">
    <subcellularLocation>
        <location evidence="2">Cytoplasm</location>
    </subcellularLocation>
</comment>
<dbReference type="InterPro" id="IPR034455">
    <property type="entry name" value="CNL1"/>
</dbReference>
<keyword evidence="8" id="KW-0175">Coiled coil</keyword>
<dbReference type="GO" id="GO:0031083">
    <property type="term" value="C:BLOC-1 complex"/>
    <property type="evidence" value="ECO:0007669"/>
    <property type="project" value="InterPro"/>
</dbReference>
<evidence type="ECO:0000256" key="8">
    <source>
        <dbReference type="SAM" id="Coils"/>
    </source>
</evidence>
<comment type="similarity">
    <text evidence="3">Belongs to the BLOC1S4 family.</text>
</comment>
<evidence type="ECO:0000256" key="6">
    <source>
        <dbReference type="ARBA" id="ARBA00022490"/>
    </source>
</evidence>
<organism evidence="9 10">
    <name type="scientific">Lachancea fermentati</name>
    <name type="common">Zygosaccharomyces fermentati</name>
    <dbReference type="NCBI Taxonomy" id="4955"/>
    <lineage>
        <taxon>Eukaryota</taxon>
        <taxon>Fungi</taxon>
        <taxon>Dikarya</taxon>
        <taxon>Ascomycota</taxon>
        <taxon>Saccharomycotina</taxon>
        <taxon>Saccharomycetes</taxon>
        <taxon>Saccharomycetales</taxon>
        <taxon>Saccharomycetaceae</taxon>
        <taxon>Lachancea</taxon>
    </lineage>
</organism>
<evidence type="ECO:0000256" key="5">
    <source>
        <dbReference type="ARBA" id="ARBA00022448"/>
    </source>
</evidence>
<dbReference type="AlphaFoldDB" id="A0A1G4MEI9"/>
<name>A0A1G4MEI9_LACFM</name>
<keyword evidence="5" id="KW-0813">Transport</keyword>
<dbReference type="PANTHER" id="PTHR39145">
    <property type="entry name" value="BIOGENESIS OF LYSOSOME-RELATED ORGANELLES COMPLEX 1 SUBUNIT CNL1"/>
    <property type="match status" value="1"/>
</dbReference>
<dbReference type="STRING" id="4955.A0A1G4MEI9"/>
<proteinExistence type="inferred from homology"/>
<dbReference type="OrthoDB" id="5424991at2759"/>
<keyword evidence="6" id="KW-0963">Cytoplasm</keyword>
<evidence type="ECO:0000256" key="3">
    <source>
        <dbReference type="ARBA" id="ARBA00007289"/>
    </source>
</evidence>
<dbReference type="Proteomes" id="UP000190831">
    <property type="component" value="Chromosome F"/>
</dbReference>